<comment type="similarity">
    <text evidence="2">Belongs to the DedA family.</text>
</comment>
<dbReference type="OrthoDB" id="9780918at2"/>
<dbReference type="InterPro" id="IPR025902">
    <property type="entry name" value="LssY-like-C_dom"/>
</dbReference>
<dbReference type="Pfam" id="PF14067">
    <property type="entry name" value="LssY_C"/>
    <property type="match status" value="1"/>
</dbReference>
<protein>
    <submittedName>
        <fullName evidence="10">Putative membrane-associated protein</fullName>
    </submittedName>
</protein>
<keyword evidence="4 7" id="KW-0812">Transmembrane</keyword>
<dbReference type="Proteomes" id="UP000002964">
    <property type="component" value="Unassembled WGS sequence"/>
</dbReference>
<comment type="subcellular location">
    <subcellularLocation>
        <location evidence="1">Cell membrane</location>
        <topology evidence="1">Multi-pass membrane protein</topology>
    </subcellularLocation>
</comment>
<evidence type="ECO:0000313" key="10">
    <source>
        <dbReference type="EMBL" id="EIC20554.1"/>
    </source>
</evidence>
<feature type="transmembrane region" description="Helical" evidence="7">
    <location>
        <begin position="243"/>
        <end position="266"/>
    </location>
</feature>
<evidence type="ECO:0000256" key="7">
    <source>
        <dbReference type="SAM" id="Phobius"/>
    </source>
</evidence>
<evidence type="ECO:0000256" key="2">
    <source>
        <dbReference type="ARBA" id="ARBA00010792"/>
    </source>
</evidence>
<feature type="transmembrane region" description="Helical" evidence="7">
    <location>
        <begin position="399"/>
        <end position="418"/>
    </location>
</feature>
<dbReference type="InterPro" id="IPR032816">
    <property type="entry name" value="VTT_dom"/>
</dbReference>
<keyword evidence="11" id="KW-1185">Reference proteome</keyword>
<feature type="transmembrane region" description="Helical" evidence="7">
    <location>
        <begin position="424"/>
        <end position="443"/>
    </location>
</feature>
<dbReference type="eggNOG" id="COG0671">
    <property type="taxonomic scope" value="Bacteria"/>
</dbReference>
<dbReference type="AlphaFoldDB" id="H8Z5I4"/>
<name>H8Z5I4_9GAMM</name>
<feature type="domain" description="LssY-like C-terminal" evidence="9">
    <location>
        <begin position="511"/>
        <end position="616"/>
    </location>
</feature>
<evidence type="ECO:0000259" key="9">
    <source>
        <dbReference type="Pfam" id="PF14067"/>
    </source>
</evidence>
<dbReference type="SUPFAM" id="SSF48317">
    <property type="entry name" value="Acid phosphatase/Vanadium-dependent haloperoxidase"/>
    <property type="match status" value="1"/>
</dbReference>
<feature type="transmembrane region" description="Helical" evidence="7">
    <location>
        <begin position="12"/>
        <end position="29"/>
    </location>
</feature>
<keyword evidence="6 7" id="KW-0472">Membrane</keyword>
<feature type="transmembrane region" description="Helical" evidence="7">
    <location>
        <begin position="144"/>
        <end position="169"/>
    </location>
</feature>
<dbReference type="InterPro" id="IPR036938">
    <property type="entry name" value="PAP2/HPO_sf"/>
</dbReference>
<evidence type="ECO:0000256" key="5">
    <source>
        <dbReference type="ARBA" id="ARBA00022989"/>
    </source>
</evidence>
<organism evidence="10 11">
    <name type="scientific">Thiorhodovibrio frisius</name>
    <dbReference type="NCBI Taxonomy" id="631362"/>
    <lineage>
        <taxon>Bacteria</taxon>
        <taxon>Pseudomonadati</taxon>
        <taxon>Pseudomonadota</taxon>
        <taxon>Gammaproteobacteria</taxon>
        <taxon>Chromatiales</taxon>
        <taxon>Chromatiaceae</taxon>
        <taxon>Thiorhodovibrio</taxon>
    </lineage>
</organism>
<accession>H8Z5I4</accession>
<sequence length="690" mass="74415">MDAGLRALLDTIGAYPGAAYAVVFAAALAESLAVIGLVVPGVLIMLIAGALIADGALGFWPVCLLAITGAILGDSLSFWLGRHYKRKLRSFWPFNRHPAPLERGMAFFARHGAKSVVLGRFVGPVRAIVPLVAGMLEMPTQRFLLANVGSALFWAPAYLAPGILFGASLKLATEAATGLVFVTLSLIALFLVAIWTSQRLVRWASTHANTWVRTLLGWANLHPLMGRIAAALADPRHPDSATLAGLALALLSATLVLGLSLGFVLLGPENLGINQLARDLFLSLGSPHADHSLASISALGDPALLLLLVAVVFVYLRWHRRARDAAYWLAAASFALIASPLLGPLIGTARPPPANGADWPLLWPWSFPTPPVLGATLVYGFLALLMARALPATTRWLPFALASSLVGTLSFARLYFATEWLTDILASFTLALVWLAALGLAFARHSPPERCTGTLASLVLITLLAWLTGYGLLGLDAQTQRLAHLRPEQPLTRLTQEQWLAGEPAALASARQDLRRHNRQPFDIQYGGPLPELASALRASGWQAAERLDWRNALRLFSPSAALSDLPLVSHVHQGRHEQFIHTHDRPDGRRYVLRLWPTRYLIADTGPLWVGDITEVTKERIIGFFAIPVTQAGTQHGERQALMQALGNYPDIQLHRNGLLRISYHSSAARPNAAADSGALADDPAPAPP</sequence>
<feature type="transmembrane region" description="Helical" evidence="7">
    <location>
        <begin position="293"/>
        <end position="316"/>
    </location>
</feature>
<dbReference type="PANTHER" id="PTHR30353">
    <property type="entry name" value="INNER MEMBRANE PROTEIN DEDA-RELATED"/>
    <property type="match status" value="1"/>
</dbReference>
<feature type="transmembrane region" description="Helical" evidence="7">
    <location>
        <begin position="59"/>
        <end position="80"/>
    </location>
</feature>
<feature type="transmembrane region" description="Helical" evidence="7">
    <location>
        <begin position="367"/>
        <end position="387"/>
    </location>
</feature>
<dbReference type="GO" id="GO:0005886">
    <property type="term" value="C:plasma membrane"/>
    <property type="evidence" value="ECO:0007669"/>
    <property type="project" value="UniProtKB-SubCell"/>
</dbReference>
<evidence type="ECO:0000259" key="8">
    <source>
        <dbReference type="Pfam" id="PF09335"/>
    </source>
</evidence>
<proteinExistence type="inferred from homology"/>
<dbReference type="Pfam" id="PF09335">
    <property type="entry name" value="VTT_dom"/>
    <property type="match status" value="1"/>
</dbReference>
<dbReference type="RefSeq" id="WP_009150957.1">
    <property type="nucleotide sequence ID" value="NZ_CP121471.1"/>
</dbReference>
<dbReference type="STRING" id="631362.Thi970DRAFT_04198"/>
<evidence type="ECO:0000256" key="3">
    <source>
        <dbReference type="ARBA" id="ARBA00022475"/>
    </source>
</evidence>
<reference evidence="11" key="1">
    <citation type="submission" date="2011-06" db="EMBL/GenBank/DDBJ databases">
        <authorList>
            <consortium name="US DOE Joint Genome Institute (JGI-PGF)"/>
            <person name="Lucas S."/>
            <person name="Han J."/>
            <person name="Lapidus A."/>
            <person name="Cheng J.-F."/>
            <person name="Goodwin L."/>
            <person name="Pitluck S."/>
            <person name="Peters L."/>
            <person name="Land M.L."/>
            <person name="Hauser L."/>
            <person name="Vogl K."/>
            <person name="Liu Z."/>
            <person name="Overmann J."/>
            <person name="Frigaard N.-U."/>
            <person name="Bryant D.A."/>
            <person name="Woyke T.J."/>
        </authorList>
    </citation>
    <scope>NUCLEOTIDE SEQUENCE [LARGE SCALE GENOMIC DNA]</scope>
    <source>
        <strain evidence="11">970</strain>
    </source>
</reference>
<dbReference type="PANTHER" id="PTHR30353:SF15">
    <property type="entry name" value="INNER MEMBRANE PROTEIN YABI"/>
    <property type="match status" value="1"/>
</dbReference>
<dbReference type="eggNOG" id="COG0586">
    <property type="taxonomic scope" value="Bacteria"/>
</dbReference>
<feature type="domain" description="VTT" evidence="8">
    <location>
        <begin position="39"/>
        <end position="162"/>
    </location>
</feature>
<dbReference type="HOGENOM" id="CLU_025730_2_0_6"/>
<evidence type="ECO:0000256" key="1">
    <source>
        <dbReference type="ARBA" id="ARBA00004651"/>
    </source>
</evidence>
<reference evidence="10 11" key="2">
    <citation type="submission" date="2011-11" db="EMBL/GenBank/DDBJ databases">
        <authorList>
            <consortium name="US DOE Joint Genome Institute"/>
            <person name="Lucas S."/>
            <person name="Han J."/>
            <person name="Lapidus A."/>
            <person name="Cheng J.-F."/>
            <person name="Goodwin L."/>
            <person name="Pitluck S."/>
            <person name="Peters L."/>
            <person name="Ovchinnikova G."/>
            <person name="Zhang X."/>
            <person name="Detter J.C."/>
            <person name="Han C."/>
            <person name="Tapia R."/>
            <person name="Land M."/>
            <person name="Hauser L."/>
            <person name="Kyrpides N."/>
            <person name="Ivanova N."/>
            <person name="Pagani I."/>
            <person name="Vogl K."/>
            <person name="Liu Z."/>
            <person name="Overmann J."/>
            <person name="Frigaard N.-U."/>
            <person name="Bryant D."/>
            <person name="Woyke T."/>
        </authorList>
    </citation>
    <scope>NUCLEOTIDE SEQUENCE [LARGE SCALE GENOMIC DNA]</scope>
    <source>
        <strain evidence="10 11">970</strain>
    </source>
</reference>
<evidence type="ECO:0000256" key="6">
    <source>
        <dbReference type="ARBA" id="ARBA00023136"/>
    </source>
</evidence>
<feature type="transmembrane region" description="Helical" evidence="7">
    <location>
        <begin position="328"/>
        <end position="347"/>
    </location>
</feature>
<dbReference type="EMBL" id="JH603170">
    <property type="protein sequence ID" value="EIC20554.1"/>
    <property type="molecule type" value="Genomic_DNA"/>
</dbReference>
<feature type="transmembrane region" description="Helical" evidence="7">
    <location>
        <begin position="34"/>
        <end position="53"/>
    </location>
</feature>
<evidence type="ECO:0000313" key="11">
    <source>
        <dbReference type="Proteomes" id="UP000002964"/>
    </source>
</evidence>
<feature type="transmembrane region" description="Helical" evidence="7">
    <location>
        <begin position="175"/>
        <end position="195"/>
    </location>
</feature>
<evidence type="ECO:0000256" key="4">
    <source>
        <dbReference type="ARBA" id="ARBA00022692"/>
    </source>
</evidence>
<keyword evidence="5 7" id="KW-1133">Transmembrane helix</keyword>
<feature type="transmembrane region" description="Helical" evidence="7">
    <location>
        <begin position="455"/>
        <end position="473"/>
    </location>
</feature>
<gene>
    <name evidence="10" type="ORF">Thi970DRAFT_04198</name>
</gene>
<keyword evidence="3" id="KW-1003">Cell membrane</keyword>
<dbReference type="InterPro" id="IPR032818">
    <property type="entry name" value="DedA-like"/>
</dbReference>